<dbReference type="AlphaFoldDB" id="A0A7S1TU86"/>
<evidence type="ECO:0000256" key="4">
    <source>
        <dbReference type="PIRNR" id="PIRNR023577"/>
    </source>
</evidence>
<accession>A0A7S1TU86</accession>
<dbReference type="GO" id="GO:0061630">
    <property type="term" value="F:ubiquitin protein ligase activity"/>
    <property type="evidence" value="ECO:0007669"/>
    <property type="project" value="InterPro"/>
</dbReference>
<protein>
    <recommendedName>
        <fullName evidence="7">Nitric oxide synthase-interacting protein zinc-finger domain-containing protein</fullName>
    </recommendedName>
</protein>
<reference evidence="8" key="1">
    <citation type="submission" date="2021-01" db="EMBL/GenBank/DDBJ databases">
        <authorList>
            <person name="Corre E."/>
            <person name="Pelletier E."/>
            <person name="Niang G."/>
            <person name="Scheremetjew M."/>
            <person name="Finn R."/>
            <person name="Kale V."/>
            <person name="Holt S."/>
            <person name="Cochrane G."/>
            <person name="Meng A."/>
            <person name="Brown T."/>
            <person name="Cohen L."/>
        </authorList>
    </citation>
    <scope>NUCLEOTIDE SEQUENCE</scope>
    <source>
        <strain evidence="8">CCMP2877</strain>
    </source>
</reference>
<evidence type="ECO:0000313" key="8">
    <source>
        <dbReference type="EMBL" id="CAD9246716.1"/>
    </source>
</evidence>
<evidence type="ECO:0000259" key="7">
    <source>
        <dbReference type="Pfam" id="PF15906"/>
    </source>
</evidence>
<evidence type="ECO:0000256" key="6">
    <source>
        <dbReference type="SAM" id="MobiDB-lite"/>
    </source>
</evidence>
<dbReference type="InterPro" id="IPR016818">
    <property type="entry name" value="NOSIP"/>
</dbReference>
<gene>
    <name evidence="8" type="ORF">PPAR1163_LOCUS5068</name>
</gene>
<dbReference type="EMBL" id="HBGJ01008050">
    <property type="protein sequence ID" value="CAD9246716.1"/>
    <property type="molecule type" value="Transcribed_RNA"/>
</dbReference>
<dbReference type="GO" id="GO:0005634">
    <property type="term" value="C:nucleus"/>
    <property type="evidence" value="ECO:0007669"/>
    <property type="project" value="UniProtKB-SubCell"/>
</dbReference>
<organism evidence="8">
    <name type="scientific">Phaeomonas parva</name>
    <dbReference type="NCBI Taxonomy" id="124430"/>
    <lineage>
        <taxon>Eukaryota</taxon>
        <taxon>Sar</taxon>
        <taxon>Stramenopiles</taxon>
        <taxon>Ochrophyta</taxon>
        <taxon>Pinguiophyceae</taxon>
        <taxon>Pinguiochrysidales</taxon>
        <taxon>Pinguiochrysidaceae</taxon>
        <taxon>Phaeomonas</taxon>
    </lineage>
</organism>
<feature type="region of interest" description="Disordered" evidence="6">
    <location>
        <begin position="1"/>
        <end position="32"/>
    </location>
</feature>
<evidence type="ECO:0000256" key="1">
    <source>
        <dbReference type="ARBA" id="ARBA00004123"/>
    </source>
</evidence>
<evidence type="ECO:0000256" key="3">
    <source>
        <dbReference type="ARBA" id="ARBA00023242"/>
    </source>
</evidence>
<dbReference type="InterPro" id="IPR031790">
    <property type="entry name" value="Znf-NOSIP"/>
</dbReference>
<dbReference type="PANTHER" id="PTHR13063:SF10">
    <property type="entry name" value="NITRIC OXIDE SYNTHASE-INTERACTING PROTEIN"/>
    <property type="match status" value="1"/>
</dbReference>
<dbReference type="CDD" id="cd16661">
    <property type="entry name" value="RING-Ubox1_NOSIP"/>
    <property type="match status" value="1"/>
</dbReference>
<dbReference type="Pfam" id="PF15906">
    <property type="entry name" value="zf-NOSIP"/>
    <property type="match status" value="1"/>
</dbReference>
<evidence type="ECO:0000256" key="2">
    <source>
        <dbReference type="ARBA" id="ARBA00008126"/>
    </source>
</evidence>
<comment type="similarity">
    <text evidence="2 4">Belongs to the NOSIP family.</text>
</comment>
<evidence type="ECO:0000256" key="5">
    <source>
        <dbReference type="SAM" id="Coils"/>
    </source>
</evidence>
<name>A0A7S1TU86_9STRA</name>
<dbReference type="PIRSF" id="PIRSF023577">
    <property type="entry name" value="ENOS_interacting"/>
    <property type="match status" value="1"/>
</dbReference>
<dbReference type="InterPro" id="IPR013083">
    <property type="entry name" value="Znf_RING/FYVE/PHD"/>
</dbReference>
<keyword evidence="3 4" id="KW-0539">Nucleus</keyword>
<comment type="subcellular location">
    <subcellularLocation>
        <location evidence="1 4">Nucleus</location>
    </subcellularLocation>
</comment>
<keyword evidence="5" id="KW-0175">Coiled coil</keyword>
<feature type="domain" description="Nitric oxide synthase-interacting protein zinc-finger" evidence="7">
    <location>
        <begin position="5"/>
        <end position="73"/>
    </location>
</feature>
<proteinExistence type="inferred from homology"/>
<dbReference type="Gene3D" id="3.30.40.10">
    <property type="entry name" value="Zinc/RING finger domain, C3HC4 (zinc finger)"/>
    <property type="match status" value="1"/>
</dbReference>
<dbReference type="SUPFAM" id="SSF57850">
    <property type="entry name" value="RING/U-box"/>
    <property type="match status" value="1"/>
</dbReference>
<sequence>MPSRHSKNSTDSSVFSYHEKRKAGHGSQTQRYGADSQIPFGYCCLTLQPASDPVATPSGHIYSREAILEYIIAGKKRLKRELREWEQQNAEELEREAAAAEAKDDEALRRFAAANVEVDGGYSAAQAKTVDGPGARERALRHLNKAVDHESVADKKQDIKRTSFWVPEFTPTAEARVARPETRPRSPMSNRPLRAKELVPVQLEAQEGTGYGHGDGRTRYLCSVSRKQIGAQPCVLLKNTGAMLLESVYNDLVRPTMLCPTTGKKLKSKDVIKLKRSGSSFAAAGQVEVTKLGLALG</sequence>
<dbReference type="PANTHER" id="PTHR13063">
    <property type="entry name" value="ENOS INTERACTING PROTEIN"/>
    <property type="match status" value="1"/>
</dbReference>
<feature type="coiled-coil region" evidence="5">
    <location>
        <begin position="68"/>
        <end position="110"/>
    </location>
</feature>